<reference evidence="5" key="1">
    <citation type="journal article" date="2023" name="Mol. Biol. Evol.">
        <title>Third-Generation Sequencing Reveals the Adaptive Role of the Epigenome in Three Deep-Sea Polychaetes.</title>
        <authorList>
            <person name="Perez M."/>
            <person name="Aroh O."/>
            <person name="Sun Y."/>
            <person name="Lan Y."/>
            <person name="Juniper S.K."/>
            <person name="Young C.R."/>
            <person name="Angers B."/>
            <person name="Qian P.Y."/>
        </authorList>
    </citation>
    <scope>NUCLEOTIDE SEQUENCE</scope>
    <source>
        <strain evidence="5">P08H-3</strain>
    </source>
</reference>
<evidence type="ECO:0000256" key="4">
    <source>
        <dbReference type="SAM" id="MobiDB-lite"/>
    </source>
</evidence>
<dbReference type="EMBL" id="JAODUP010000083">
    <property type="protein sequence ID" value="KAK2163229.1"/>
    <property type="molecule type" value="Genomic_DNA"/>
</dbReference>
<keyword evidence="6" id="KW-1185">Reference proteome</keyword>
<dbReference type="InterPro" id="IPR011680">
    <property type="entry name" value="FEZ"/>
</dbReference>
<sequence length="160" mass="18573">MNAQVAETSTIIVGIHPKRRNQVRTFWEHPDCLKTLSVSALNDLYEELDCTIKDYSETLIHELARRDELEYEKELKNQFISLLLMVQKKRKENQCDKKKTNNNHKRQRSTGGDANTYLTTVIPYHPNQGPPTNEQLAIYVKSESIADTKQISCHMNNEQI</sequence>
<evidence type="ECO:0000256" key="3">
    <source>
        <dbReference type="ARBA" id="ARBA00023054"/>
    </source>
</evidence>
<protein>
    <submittedName>
        <fullName evidence="5">Uncharacterized protein</fullName>
    </submittedName>
</protein>
<accession>A0AAD9K1V3</accession>
<dbReference type="Pfam" id="PF07763">
    <property type="entry name" value="FEZ"/>
    <property type="match status" value="1"/>
</dbReference>
<comment type="caution">
    <text evidence="5">The sequence shown here is derived from an EMBL/GenBank/DDBJ whole genome shotgun (WGS) entry which is preliminary data.</text>
</comment>
<evidence type="ECO:0000256" key="2">
    <source>
        <dbReference type="ARBA" id="ARBA00022553"/>
    </source>
</evidence>
<comment type="similarity">
    <text evidence="1">Belongs to the zygin family.</text>
</comment>
<dbReference type="AlphaFoldDB" id="A0AAD9K1V3"/>
<keyword evidence="3" id="KW-0175">Coiled coil</keyword>
<dbReference type="GO" id="GO:0030424">
    <property type="term" value="C:axon"/>
    <property type="evidence" value="ECO:0007669"/>
    <property type="project" value="TreeGrafter"/>
</dbReference>
<dbReference type="Proteomes" id="UP001208570">
    <property type="component" value="Unassembled WGS sequence"/>
</dbReference>
<evidence type="ECO:0000256" key="1">
    <source>
        <dbReference type="ARBA" id="ARBA00006788"/>
    </source>
</evidence>
<dbReference type="PANTHER" id="PTHR12394:SF12">
    <property type="entry name" value="LD08195P"/>
    <property type="match status" value="1"/>
</dbReference>
<evidence type="ECO:0000313" key="6">
    <source>
        <dbReference type="Proteomes" id="UP001208570"/>
    </source>
</evidence>
<name>A0AAD9K1V3_9ANNE</name>
<proteinExistence type="inferred from homology"/>
<evidence type="ECO:0000313" key="5">
    <source>
        <dbReference type="EMBL" id="KAK2163229.1"/>
    </source>
</evidence>
<keyword evidence="2" id="KW-0597">Phosphoprotein</keyword>
<dbReference type="PANTHER" id="PTHR12394">
    <property type="entry name" value="ZYGIN"/>
    <property type="match status" value="1"/>
</dbReference>
<organism evidence="5 6">
    <name type="scientific">Paralvinella palmiformis</name>
    <dbReference type="NCBI Taxonomy" id="53620"/>
    <lineage>
        <taxon>Eukaryota</taxon>
        <taxon>Metazoa</taxon>
        <taxon>Spiralia</taxon>
        <taxon>Lophotrochozoa</taxon>
        <taxon>Annelida</taxon>
        <taxon>Polychaeta</taxon>
        <taxon>Sedentaria</taxon>
        <taxon>Canalipalpata</taxon>
        <taxon>Terebellida</taxon>
        <taxon>Terebelliformia</taxon>
        <taxon>Alvinellidae</taxon>
        <taxon>Paralvinella</taxon>
    </lineage>
</organism>
<dbReference type="GO" id="GO:0005737">
    <property type="term" value="C:cytoplasm"/>
    <property type="evidence" value="ECO:0007669"/>
    <property type="project" value="TreeGrafter"/>
</dbReference>
<feature type="region of interest" description="Disordered" evidence="4">
    <location>
        <begin position="93"/>
        <end position="114"/>
    </location>
</feature>
<gene>
    <name evidence="5" type="ORF">LSH36_83g00017</name>
</gene>